<protein>
    <submittedName>
        <fullName evidence="1">Uncharacterized protein</fullName>
    </submittedName>
</protein>
<dbReference type="AlphaFoldDB" id="A0A2M4DS82"/>
<accession>A0A2M4DS82</accession>
<dbReference type="EMBL" id="GGFL01016245">
    <property type="protein sequence ID" value="MBW80423.1"/>
    <property type="molecule type" value="Transcribed_RNA"/>
</dbReference>
<sequence>MVDLCNRRKEKKEGTEEGGRHFLGWTVFAYLHQRNGSDSVSRASVSSGSGRWFWILGSGASGGVGCV</sequence>
<evidence type="ECO:0000313" key="1">
    <source>
        <dbReference type="EMBL" id="MBW80423.1"/>
    </source>
</evidence>
<proteinExistence type="predicted"/>
<reference evidence="1" key="1">
    <citation type="submission" date="2018-01" db="EMBL/GenBank/DDBJ databases">
        <title>An insight into the sialome of Amazonian anophelines.</title>
        <authorList>
            <person name="Ribeiro J.M."/>
            <person name="Scarpassa V."/>
            <person name="Calvo E."/>
        </authorList>
    </citation>
    <scope>NUCLEOTIDE SEQUENCE</scope>
</reference>
<name>A0A2M4DS82_ANODA</name>
<organism evidence="1">
    <name type="scientific">Anopheles darlingi</name>
    <name type="common">Mosquito</name>
    <dbReference type="NCBI Taxonomy" id="43151"/>
    <lineage>
        <taxon>Eukaryota</taxon>
        <taxon>Metazoa</taxon>
        <taxon>Ecdysozoa</taxon>
        <taxon>Arthropoda</taxon>
        <taxon>Hexapoda</taxon>
        <taxon>Insecta</taxon>
        <taxon>Pterygota</taxon>
        <taxon>Neoptera</taxon>
        <taxon>Endopterygota</taxon>
        <taxon>Diptera</taxon>
        <taxon>Nematocera</taxon>
        <taxon>Culicoidea</taxon>
        <taxon>Culicidae</taxon>
        <taxon>Anophelinae</taxon>
        <taxon>Anopheles</taxon>
    </lineage>
</organism>